<dbReference type="PANTHER" id="PTHR37574:SF1">
    <property type="entry name" value="LIPASE B"/>
    <property type="match status" value="1"/>
</dbReference>
<dbReference type="EMBL" id="ML735235">
    <property type="protein sequence ID" value="KAE8392680.1"/>
    <property type="molecule type" value="Genomic_DNA"/>
</dbReference>
<dbReference type="Gene3D" id="3.40.50.1820">
    <property type="entry name" value="alpha/beta hydrolase"/>
    <property type="match status" value="1"/>
</dbReference>
<dbReference type="InterPro" id="IPR053228">
    <property type="entry name" value="Stereospecific_Lipase"/>
</dbReference>
<protein>
    <submittedName>
        <fullName evidence="2">Uncharacterized protein</fullName>
    </submittedName>
</protein>
<dbReference type="Proteomes" id="UP000326877">
    <property type="component" value="Unassembled WGS sequence"/>
</dbReference>
<dbReference type="PANTHER" id="PTHR37574">
    <property type="entry name" value="LIPASE B"/>
    <property type="match status" value="1"/>
</dbReference>
<dbReference type="AlphaFoldDB" id="A0A5N7CEU4"/>
<dbReference type="OrthoDB" id="4605274at2759"/>
<sequence>MIRSDLPPVWKSLLSYIIYSQSRQFLVAPDSYRPGGAGPEVNKNPREPETPIYPRKYPEDAPCDVDEGKLRSAFYIPSGFSYGANGKQPVLLLLAQKEFADPMWVNLLGISLEDFQTNAEYIAYAINYISGLVAGGLTTQWVLKYWLSTRGVVSDFIPISSDFHGTLLEGNCIDPSQMCTPAIKQQGYESNFVHALRANNGDSAYVATTSMYSGVDLIVQPQTDPDASAALYDVRKVGVTNVKARIFCPGKLAGSFYFHKTMLASPVSCALVVDALKHDGPGSLKRIGPQSVISCWYWDLH</sequence>
<gene>
    <name evidence="2" type="ORF">BDV23DRAFT_192419</name>
</gene>
<name>A0A5N7CEU4_PETAA</name>
<feature type="region of interest" description="Disordered" evidence="1">
    <location>
        <begin position="36"/>
        <end position="58"/>
    </location>
</feature>
<proteinExistence type="predicted"/>
<dbReference type="InterPro" id="IPR029058">
    <property type="entry name" value="AB_hydrolase_fold"/>
</dbReference>
<reference evidence="2" key="1">
    <citation type="submission" date="2019-04" db="EMBL/GenBank/DDBJ databases">
        <title>Friends and foes A comparative genomics studyof 23 Aspergillus species from section Flavi.</title>
        <authorList>
            <consortium name="DOE Joint Genome Institute"/>
            <person name="Kjaerbolling I."/>
            <person name="Vesth T."/>
            <person name="Frisvad J.C."/>
            <person name="Nybo J.L."/>
            <person name="Theobald S."/>
            <person name="Kildgaard S."/>
            <person name="Isbrandt T."/>
            <person name="Kuo A."/>
            <person name="Sato A."/>
            <person name="Lyhne E.K."/>
            <person name="Kogle M.E."/>
            <person name="Wiebenga A."/>
            <person name="Kun R.S."/>
            <person name="Lubbers R.J."/>
            <person name="Makela M.R."/>
            <person name="Barry K."/>
            <person name="Chovatia M."/>
            <person name="Clum A."/>
            <person name="Daum C."/>
            <person name="Haridas S."/>
            <person name="He G."/>
            <person name="LaButti K."/>
            <person name="Lipzen A."/>
            <person name="Mondo S."/>
            <person name="Riley R."/>
            <person name="Salamov A."/>
            <person name="Simmons B.A."/>
            <person name="Magnuson J.K."/>
            <person name="Henrissat B."/>
            <person name="Mortensen U.H."/>
            <person name="Larsen T.O."/>
            <person name="Devries R.P."/>
            <person name="Grigoriev I.V."/>
            <person name="Machida M."/>
            <person name="Baker S.E."/>
            <person name="Andersen M.R."/>
        </authorList>
    </citation>
    <scope>NUCLEOTIDE SEQUENCE [LARGE SCALE GENOMIC DNA]</scope>
    <source>
        <strain evidence="2">IBT 14317</strain>
    </source>
</reference>
<evidence type="ECO:0000313" key="2">
    <source>
        <dbReference type="EMBL" id="KAE8392680.1"/>
    </source>
</evidence>
<accession>A0A5N7CEU4</accession>
<organism evidence="2">
    <name type="scientific">Petromyces alliaceus</name>
    <name type="common">Aspergillus alliaceus</name>
    <dbReference type="NCBI Taxonomy" id="209559"/>
    <lineage>
        <taxon>Eukaryota</taxon>
        <taxon>Fungi</taxon>
        <taxon>Dikarya</taxon>
        <taxon>Ascomycota</taxon>
        <taxon>Pezizomycotina</taxon>
        <taxon>Eurotiomycetes</taxon>
        <taxon>Eurotiomycetidae</taxon>
        <taxon>Eurotiales</taxon>
        <taxon>Aspergillaceae</taxon>
        <taxon>Aspergillus</taxon>
        <taxon>Aspergillus subgen. Circumdati</taxon>
    </lineage>
</organism>
<evidence type="ECO:0000256" key="1">
    <source>
        <dbReference type="SAM" id="MobiDB-lite"/>
    </source>
</evidence>